<evidence type="ECO:0000313" key="1">
    <source>
        <dbReference type="EMBL" id="KAA1141943.1"/>
    </source>
</evidence>
<evidence type="ECO:0008006" key="3">
    <source>
        <dbReference type="Google" id="ProtNLM"/>
    </source>
</evidence>
<dbReference type="EMBL" id="VTZD01000024">
    <property type="protein sequence ID" value="KAA1141943.1"/>
    <property type="molecule type" value="Genomic_DNA"/>
</dbReference>
<comment type="caution">
    <text evidence="1">The sequence shown here is derived from an EMBL/GenBank/DDBJ whole genome shotgun (WGS) entry which is preliminary data.</text>
</comment>
<protein>
    <recommendedName>
        <fullName evidence="3">Replication protein</fullName>
    </recommendedName>
</protein>
<dbReference type="Proteomes" id="UP000323297">
    <property type="component" value="Unassembled WGS sequence"/>
</dbReference>
<reference evidence="1 2" key="1">
    <citation type="submission" date="2019-08" db="EMBL/GenBank/DDBJ databases">
        <title>Draft genome sequence of Citrobacter portucalensis strain isolated from green turtle.</title>
        <authorList>
            <person name="Fernandes M.R."/>
            <person name="Sellera F.P."/>
            <person name="Goldeberg D.W."/>
            <person name="Costa D.C."/>
            <person name="Lincopan N."/>
        </authorList>
    </citation>
    <scope>NUCLEOTIDE SEQUENCE [LARGE SCALE GENOMIC DNA]</scope>
    <source>
        <strain evidence="1 2">TV06</strain>
    </source>
</reference>
<name>A0A5B0SXJ5_9ENTR</name>
<organism evidence="1 2">
    <name type="scientific">Citrobacter portucalensis</name>
    <dbReference type="NCBI Taxonomy" id="1639133"/>
    <lineage>
        <taxon>Bacteria</taxon>
        <taxon>Pseudomonadati</taxon>
        <taxon>Pseudomonadota</taxon>
        <taxon>Gammaproteobacteria</taxon>
        <taxon>Enterobacterales</taxon>
        <taxon>Enterobacteriaceae</taxon>
        <taxon>Citrobacter</taxon>
        <taxon>Citrobacter freundii complex</taxon>
    </lineage>
</organism>
<dbReference type="AlphaFoldDB" id="A0A5B0SXJ5"/>
<accession>A0A5B0SXJ5</accession>
<proteinExistence type="predicted"/>
<sequence length="349" mass="40571">MKPEENQRDTNLYHDDVPEMVRYRPSRRGELNTLRKGISKIHRRYTPVFNGLIPQGIAGRVCASITRHDWNRNSALIALRQRGYTPWSRQFDPDFKPRPLRIGVRSESREALTALHFALAANCDYNPDNEYPFEVIVPFEEIARQMGVLHRYENGRVAYDIALHALRVTEEMKQVYVVRGFDKDTRQHKPLRIFLNVDFFTSKGLNLDELKTLVCRFQAWARKKGLTQSMKQRNERHLLRLARLNLGIDKLYSLKKLLKRVKWQITSPALIEEKNKIIHDIEEAIDNKVSAMPVTKSSAKTNWFAFSAITPVFITRKIEDAVNSEMPGLRVTDEDSYYSLLLERAGQSS</sequence>
<dbReference type="RefSeq" id="WP_149608085.1">
    <property type="nucleotide sequence ID" value="NZ_VTZD01000024.1"/>
</dbReference>
<gene>
    <name evidence="1" type="ORF">D3H66_19400</name>
</gene>
<evidence type="ECO:0000313" key="2">
    <source>
        <dbReference type="Proteomes" id="UP000323297"/>
    </source>
</evidence>